<dbReference type="AlphaFoldDB" id="A0AAV9V2E2"/>
<keyword evidence="3" id="KW-1185">Reference proteome</keyword>
<reference evidence="2 3" key="1">
    <citation type="submission" date="2019-10" db="EMBL/GenBank/DDBJ databases">
        <authorList>
            <person name="Palmer J.M."/>
        </authorList>
    </citation>
    <scope>NUCLEOTIDE SEQUENCE [LARGE SCALE GENOMIC DNA]</scope>
    <source>
        <strain evidence="2 3">TWF730</strain>
    </source>
</reference>
<proteinExistence type="predicted"/>
<evidence type="ECO:0000313" key="2">
    <source>
        <dbReference type="EMBL" id="KAK6354037.1"/>
    </source>
</evidence>
<gene>
    <name evidence="2" type="ORF">TWF730_008457</name>
</gene>
<name>A0AAV9V2E2_9PEZI</name>
<dbReference type="EMBL" id="JAVHNS010000005">
    <property type="protein sequence ID" value="KAK6354037.1"/>
    <property type="molecule type" value="Genomic_DNA"/>
</dbReference>
<comment type="caution">
    <text evidence="2">The sequence shown here is derived from an EMBL/GenBank/DDBJ whole genome shotgun (WGS) entry which is preliminary data.</text>
</comment>
<dbReference type="Proteomes" id="UP001373714">
    <property type="component" value="Unassembled WGS sequence"/>
</dbReference>
<protein>
    <submittedName>
        <fullName evidence="2">Uncharacterized protein</fullName>
    </submittedName>
</protein>
<feature type="region of interest" description="Disordered" evidence="1">
    <location>
        <begin position="341"/>
        <end position="404"/>
    </location>
</feature>
<evidence type="ECO:0000256" key="1">
    <source>
        <dbReference type="SAM" id="MobiDB-lite"/>
    </source>
</evidence>
<organism evidence="2 3">
    <name type="scientific">Orbilia blumenaviensis</name>
    <dbReference type="NCBI Taxonomy" id="1796055"/>
    <lineage>
        <taxon>Eukaryota</taxon>
        <taxon>Fungi</taxon>
        <taxon>Dikarya</taxon>
        <taxon>Ascomycota</taxon>
        <taxon>Pezizomycotina</taxon>
        <taxon>Orbiliomycetes</taxon>
        <taxon>Orbiliales</taxon>
        <taxon>Orbiliaceae</taxon>
        <taxon>Orbilia</taxon>
    </lineage>
</organism>
<evidence type="ECO:0000313" key="3">
    <source>
        <dbReference type="Proteomes" id="UP001373714"/>
    </source>
</evidence>
<sequence>MLYYGLGKSHLAALAIAMGLIGTELATGFQIEVHDADPKSTRKYPWQLCRGRGIPVPQGQKRRGIGDQVFAIDREITTCEAEDADIEWFDTPVPPDMNPTNFFAVTIGAPPPAEGSLDRSPQMYTELSTIGDKITMEVGAWQNEPAQFHLQRGRYGHFVNEMHFAELFVKPKDRLWYYGPWIVPPEDTLRVHGGGPDFRSKLGYSLTTDLPSSAPVTPNHPRVQLIASDGKIWDGLDAFTDGERHEYIATVMGAAQGGPQTFSRGPRLEMTQQTPVISDEQAAEKKKSRSIGRFFKKIGNSIFKPKATTVNTEQQAVEPMARLDREGIEEEEKLDVDVAQNRGPGWYGEQDGEEYLGDEKSPRYGDFGMAESPANENLQWYDADDGDKAQGPNNRIEDLDNDLQ</sequence>
<accession>A0AAV9V2E2</accession>